<dbReference type="InterPro" id="IPR011862">
    <property type="entry name" value="Phos-bd"/>
</dbReference>
<evidence type="ECO:0000256" key="4">
    <source>
        <dbReference type="RuleBase" id="RU367119"/>
    </source>
</evidence>
<evidence type="ECO:0000313" key="7">
    <source>
        <dbReference type="Proteomes" id="UP000198635"/>
    </source>
</evidence>
<dbReference type="EMBL" id="FORX01000005">
    <property type="protein sequence ID" value="SFJ65110.1"/>
    <property type="molecule type" value="Genomic_DNA"/>
</dbReference>
<dbReference type="NCBIfam" id="TIGR02136">
    <property type="entry name" value="ptsS_2"/>
    <property type="match status" value="1"/>
</dbReference>
<dbReference type="AlphaFoldDB" id="A0A1I3T399"/>
<comment type="function">
    <text evidence="4">Involved in the system for phosphate transport across the cytoplasmic membrane.</text>
</comment>
<organism evidence="6 7">
    <name type="scientific">Desulfomicrobium apsheronum</name>
    <dbReference type="NCBI Taxonomy" id="52560"/>
    <lineage>
        <taxon>Bacteria</taxon>
        <taxon>Pseudomonadati</taxon>
        <taxon>Thermodesulfobacteriota</taxon>
        <taxon>Desulfovibrionia</taxon>
        <taxon>Desulfovibrionales</taxon>
        <taxon>Desulfomicrobiaceae</taxon>
        <taxon>Desulfomicrobium</taxon>
    </lineage>
</organism>
<protein>
    <recommendedName>
        <fullName evidence="4">Phosphate-binding protein</fullName>
    </recommendedName>
</protein>
<dbReference type="PANTHER" id="PTHR30570:SF1">
    <property type="entry name" value="PHOSPHATE-BINDING PROTEIN PSTS"/>
    <property type="match status" value="1"/>
</dbReference>
<dbReference type="InterPro" id="IPR024370">
    <property type="entry name" value="PBP_domain"/>
</dbReference>
<reference evidence="7" key="1">
    <citation type="submission" date="2016-10" db="EMBL/GenBank/DDBJ databases">
        <authorList>
            <person name="Varghese N."/>
            <person name="Submissions S."/>
        </authorList>
    </citation>
    <scope>NUCLEOTIDE SEQUENCE [LARGE SCALE GENOMIC DNA]</scope>
    <source>
        <strain evidence="7">DSM 5918</strain>
    </source>
</reference>
<evidence type="ECO:0000256" key="3">
    <source>
        <dbReference type="ARBA" id="ARBA00022729"/>
    </source>
</evidence>
<keyword evidence="4" id="KW-0592">Phosphate transport</keyword>
<dbReference type="Proteomes" id="UP000198635">
    <property type="component" value="Unassembled WGS sequence"/>
</dbReference>
<dbReference type="STRING" id="52560.SAMN04488082_10562"/>
<evidence type="ECO:0000259" key="5">
    <source>
        <dbReference type="Pfam" id="PF12849"/>
    </source>
</evidence>
<keyword evidence="3 4" id="KW-0732">Signal</keyword>
<dbReference type="InterPro" id="IPR050811">
    <property type="entry name" value="Phosphate_ABC_transporter"/>
</dbReference>
<dbReference type="SUPFAM" id="SSF53850">
    <property type="entry name" value="Periplasmic binding protein-like II"/>
    <property type="match status" value="1"/>
</dbReference>
<dbReference type="Pfam" id="PF12849">
    <property type="entry name" value="PBP_like_2"/>
    <property type="match status" value="1"/>
</dbReference>
<comment type="similarity">
    <text evidence="1 4">Belongs to the PstS family.</text>
</comment>
<dbReference type="RefSeq" id="WP_092373489.1">
    <property type="nucleotide sequence ID" value="NZ_FORX01000005.1"/>
</dbReference>
<dbReference type="GO" id="GO:0006817">
    <property type="term" value="P:phosphate ion transport"/>
    <property type="evidence" value="ECO:0007669"/>
    <property type="project" value="UniProtKB-UniRule"/>
</dbReference>
<dbReference type="GO" id="GO:0042301">
    <property type="term" value="F:phosphate ion binding"/>
    <property type="evidence" value="ECO:0007669"/>
    <property type="project" value="UniProtKB-UniRule"/>
</dbReference>
<evidence type="ECO:0000256" key="1">
    <source>
        <dbReference type="ARBA" id="ARBA00008725"/>
    </source>
</evidence>
<sequence>MKAWTHFVISLIVGVFLTSGFAHAGLLDSFAGQSGKIDIAGGTAHIPVMTEAAKRIMTANPGIRINIEGGGTGVGVQKAGEGLVDIGNTGRALSEDEIAKYGLVSFAFAVDGVTVVVNPANAVADLSAAQVQDIFAGKISNWKEVGGADAAITLYSRDEASGTREVFWGKMLKKGAIADSANIVASNGAMKVAVSQDAGAIGYMSIGFVDASVKAPTLEGIEPSQDNAKSGTYKVARKLYMNTKGQPQGLVKLFIDYVTSSECTDIIAKAGYIPLQ</sequence>
<proteinExistence type="inferred from homology"/>
<keyword evidence="7" id="KW-1185">Reference proteome</keyword>
<dbReference type="OrthoDB" id="9783488at2"/>
<accession>A0A1I3T399</accession>
<feature type="signal peptide" evidence="4">
    <location>
        <begin position="1"/>
        <end position="24"/>
    </location>
</feature>
<name>A0A1I3T399_9BACT</name>
<evidence type="ECO:0000256" key="2">
    <source>
        <dbReference type="ARBA" id="ARBA00022448"/>
    </source>
</evidence>
<keyword evidence="2 4" id="KW-0813">Transport</keyword>
<evidence type="ECO:0000313" key="6">
    <source>
        <dbReference type="EMBL" id="SFJ65110.1"/>
    </source>
</evidence>
<dbReference type="PANTHER" id="PTHR30570">
    <property type="entry name" value="PERIPLASMIC PHOSPHATE BINDING COMPONENT OF PHOSPHATE ABC TRANSPORTER"/>
    <property type="match status" value="1"/>
</dbReference>
<dbReference type="Gene3D" id="3.40.190.10">
    <property type="entry name" value="Periplasmic binding protein-like II"/>
    <property type="match status" value="2"/>
</dbReference>
<dbReference type="CDD" id="cd13653">
    <property type="entry name" value="PBP2_phosphate_like_1"/>
    <property type="match status" value="1"/>
</dbReference>
<feature type="chain" id="PRO_5027162731" description="Phosphate-binding protein" evidence="4">
    <location>
        <begin position="25"/>
        <end position="276"/>
    </location>
</feature>
<feature type="domain" description="PBP" evidence="5">
    <location>
        <begin position="33"/>
        <end position="262"/>
    </location>
</feature>
<gene>
    <name evidence="6" type="ORF">SAMN04488082_10562</name>
</gene>